<dbReference type="InterPro" id="IPR013738">
    <property type="entry name" value="Beta_galactosidase_Trimer"/>
</dbReference>
<keyword evidence="7 8" id="KW-0326">Glycosidase</keyword>
<dbReference type="Pfam" id="PF08532">
    <property type="entry name" value="Glyco_hydro_42M"/>
    <property type="match status" value="1"/>
</dbReference>
<keyword evidence="4" id="KW-0479">Metal-binding</keyword>
<dbReference type="Pfam" id="PF02449">
    <property type="entry name" value="Glyco_hydro_42"/>
    <property type="match status" value="1"/>
</dbReference>
<evidence type="ECO:0000256" key="10">
    <source>
        <dbReference type="PIRSR" id="PIRSR001084-2"/>
    </source>
</evidence>
<feature type="binding site" evidence="10">
    <location>
        <position position="128"/>
    </location>
    <ligand>
        <name>substrate</name>
    </ligand>
</feature>
<evidence type="ECO:0000256" key="4">
    <source>
        <dbReference type="ARBA" id="ARBA00022723"/>
    </source>
</evidence>
<evidence type="ECO:0000256" key="7">
    <source>
        <dbReference type="ARBA" id="ARBA00023295"/>
    </source>
</evidence>
<dbReference type="PANTHER" id="PTHR36447">
    <property type="entry name" value="BETA-GALACTOSIDASE GANA"/>
    <property type="match status" value="1"/>
</dbReference>
<evidence type="ECO:0000259" key="11">
    <source>
        <dbReference type="Pfam" id="PF02449"/>
    </source>
</evidence>
<organism evidence="13 14">
    <name type="scientific">Sphingomonas psychrotolerans</name>
    <dbReference type="NCBI Taxonomy" id="1327635"/>
    <lineage>
        <taxon>Bacteria</taxon>
        <taxon>Pseudomonadati</taxon>
        <taxon>Pseudomonadota</taxon>
        <taxon>Alphaproteobacteria</taxon>
        <taxon>Sphingomonadales</taxon>
        <taxon>Sphingomonadaceae</taxon>
        <taxon>Sphingomonas</taxon>
    </lineage>
</organism>
<dbReference type="EMBL" id="CP024923">
    <property type="protein sequence ID" value="ATY32685.1"/>
    <property type="molecule type" value="Genomic_DNA"/>
</dbReference>
<evidence type="ECO:0000256" key="5">
    <source>
        <dbReference type="ARBA" id="ARBA00022801"/>
    </source>
</evidence>
<keyword evidence="5 8" id="KW-0378">Hydrolase</keyword>
<dbReference type="GO" id="GO:0046872">
    <property type="term" value="F:metal ion binding"/>
    <property type="evidence" value="ECO:0007669"/>
    <property type="project" value="UniProtKB-KW"/>
</dbReference>
<evidence type="ECO:0000256" key="3">
    <source>
        <dbReference type="ARBA" id="ARBA00012756"/>
    </source>
</evidence>
<evidence type="ECO:0000256" key="2">
    <source>
        <dbReference type="ARBA" id="ARBA00005940"/>
    </source>
</evidence>
<feature type="domain" description="Beta-galactosidase trimerisation" evidence="12">
    <location>
        <begin position="407"/>
        <end position="611"/>
    </location>
</feature>
<dbReference type="Gene3D" id="3.20.20.80">
    <property type="entry name" value="Glycosidases"/>
    <property type="match status" value="1"/>
</dbReference>
<evidence type="ECO:0000313" key="14">
    <source>
        <dbReference type="Proteomes" id="UP000229081"/>
    </source>
</evidence>
<comment type="catalytic activity">
    <reaction evidence="1 8">
        <text>Hydrolysis of terminal non-reducing beta-D-galactose residues in beta-D-galactosides.</text>
        <dbReference type="EC" id="3.2.1.23"/>
    </reaction>
</comment>
<sequence length="685" mass="75754">MALPSAAQQAAREPARAALAAPKVPLAIGVSWYPEQWPEARWVTDLAMMKQAGFNTVRLAEFAWSRMEPGEGTFDFAWLDRAIAAANAAGMQVVLGTPTAAPPAWMSQSYPEILRVDENGMRAEHGGRRHFSFASARYRTFATRVATEMAKRYGRDARVIGWQIDNEVGPPSFDAEAQARWHTFLEQRYGAIDELNRRWTTQYWSQHYDNFAQVPLRAGGQHNPGLLLDFKHFVTATWVDYVQAQAGAIRAVADPRQWVTTNTMFWNAGFDHFAMHRDLDLASWDNYIPDGRPDWLANAANHDLVRGYKQRNFWLMETQPGRVDWVPVNRALDRGQTRELAWQAIGHGADAVLYWQWRSALNGQEQYHGAMLGADGTPYPIFDEIAQVARDAAAAAPALAGTEPVGKIAMLFSYDSRWAIDLQRHHRDFDPIKQFTAWYRPLRSLSQAVHIVPVDADLKRYPLVVAPSLHVITKPEADRLAVYVRGGGHLVLGPRSGMKDDANALWPQRQPGPLADLLGARVDQYYALDAAAPLTGTLGSGEASIWAETIEPRMKDVEVLERYGPSNGWLDGKPAAVTRRVGKGRITYVGAWPDEVMLRTFAQRLLDEAKVAPVVPDASAALEVMERAGGGKRVLVLVNHGDTPLRPTLPAGAKPVTGDLRDGVLPAHGIAVVALPGAQTAASNR</sequence>
<dbReference type="Gene3D" id="3.40.50.880">
    <property type="match status" value="1"/>
</dbReference>
<feature type="binding site" evidence="10">
    <location>
        <position position="325"/>
    </location>
    <ligand>
        <name>substrate</name>
    </ligand>
</feature>
<evidence type="ECO:0000256" key="9">
    <source>
        <dbReference type="PIRSR" id="PIRSR001084-1"/>
    </source>
</evidence>
<reference evidence="13 14" key="1">
    <citation type="submission" date="2017-11" db="EMBL/GenBank/DDBJ databases">
        <title>Complete genome sequence of Sphingomonas sp. Strain Cra20, a psychrotolerant potential plant growth promoting rhizobacteria.</title>
        <authorList>
            <person name="Luo Y."/>
        </authorList>
    </citation>
    <scope>NUCLEOTIDE SEQUENCE [LARGE SCALE GENOMIC DNA]</scope>
    <source>
        <strain evidence="13 14">Cra20</strain>
    </source>
</reference>
<protein>
    <recommendedName>
        <fullName evidence="3 8">Beta-galactosidase</fullName>
        <shortName evidence="8">Beta-gal</shortName>
        <ecNumber evidence="3 8">3.2.1.23</ecNumber>
    </recommendedName>
</protein>
<dbReference type="GO" id="GO:0009341">
    <property type="term" value="C:beta-galactosidase complex"/>
    <property type="evidence" value="ECO:0007669"/>
    <property type="project" value="InterPro"/>
</dbReference>
<evidence type="ECO:0000259" key="12">
    <source>
        <dbReference type="Pfam" id="PF08532"/>
    </source>
</evidence>
<dbReference type="InterPro" id="IPR003476">
    <property type="entry name" value="Glyco_hydro_42"/>
</dbReference>
<proteinExistence type="inferred from homology"/>
<dbReference type="SUPFAM" id="SSF52317">
    <property type="entry name" value="Class I glutamine amidotransferase-like"/>
    <property type="match status" value="1"/>
</dbReference>
<evidence type="ECO:0000256" key="1">
    <source>
        <dbReference type="ARBA" id="ARBA00001412"/>
    </source>
</evidence>
<dbReference type="EC" id="3.2.1.23" evidence="3 8"/>
<keyword evidence="14" id="KW-1185">Reference proteome</keyword>
<feature type="active site" description="Nucleophile" evidence="9">
    <location>
        <position position="317"/>
    </location>
</feature>
<dbReference type="OrthoDB" id="9800974at2"/>
<accession>A0A2K8MFN0</accession>
<comment type="similarity">
    <text evidence="2 8">Belongs to the glycosyl hydrolase 42 family.</text>
</comment>
<dbReference type="AlphaFoldDB" id="A0A2K8MFN0"/>
<dbReference type="Proteomes" id="UP000229081">
    <property type="component" value="Chromosome"/>
</dbReference>
<dbReference type="GO" id="GO:0005975">
    <property type="term" value="P:carbohydrate metabolic process"/>
    <property type="evidence" value="ECO:0007669"/>
    <property type="project" value="InterPro"/>
</dbReference>
<dbReference type="InterPro" id="IPR029062">
    <property type="entry name" value="Class_I_gatase-like"/>
</dbReference>
<dbReference type="PANTHER" id="PTHR36447:SF2">
    <property type="entry name" value="BETA-GALACTOSIDASE YESZ"/>
    <property type="match status" value="1"/>
</dbReference>
<dbReference type="RefSeq" id="WP_100282492.1">
    <property type="nucleotide sequence ID" value="NZ_CP024923.1"/>
</dbReference>
<feature type="binding site" evidence="10">
    <location>
        <position position="166"/>
    </location>
    <ligand>
        <name>substrate</name>
    </ligand>
</feature>
<dbReference type="GO" id="GO:0004565">
    <property type="term" value="F:beta-galactosidase activity"/>
    <property type="evidence" value="ECO:0007669"/>
    <property type="project" value="UniProtKB-EC"/>
</dbReference>
<dbReference type="CDD" id="cd03143">
    <property type="entry name" value="A4_beta-galactosidase_middle_domain"/>
    <property type="match status" value="1"/>
</dbReference>
<dbReference type="InterPro" id="IPR017853">
    <property type="entry name" value="GH"/>
</dbReference>
<evidence type="ECO:0000313" key="13">
    <source>
        <dbReference type="EMBL" id="ATY32685.1"/>
    </source>
</evidence>
<dbReference type="InterPro" id="IPR013529">
    <property type="entry name" value="Glyco_hydro_42_N"/>
</dbReference>
<evidence type="ECO:0000256" key="6">
    <source>
        <dbReference type="ARBA" id="ARBA00022833"/>
    </source>
</evidence>
<feature type="domain" description="Glycoside hydrolase family 42 N-terminal" evidence="11">
    <location>
        <begin position="32"/>
        <end position="391"/>
    </location>
</feature>
<keyword evidence="6" id="KW-0862">Zinc</keyword>
<feature type="active site" description="Proton donor" evidence="9">
    <location>
        <position position="167"/>
    </location>
</feature>
<dbReference type="PIRSF" id="PIRSF001084">
    <property type="entry name" value="B-galactosidase"/>
    <property type="match status" value="1"/>
</dbReference>
<dbReference type="SUPFAM" id="SSF51445">
    <property type="entry name" value="(Trans)glycosidases"/>
    <property type="match status" value="1"/>
</dbReference>
<gene>
    <name evidence="13" type="ORF">CVN68_12460</name>
</gene>
<dbReference type="KEGG" id="sphc:CVN68_12460"/>
<evidence type="ECO:0000256" key="8">
    <source>
        <dbReference type="PIRNR" id="PIRNR001084"/>
    </source>
</evidence>
<name>A0A2K8MFN0_9SPHN</name>